<proteinExistence type="predicted"/>
<evidence type="ECO:0000313" key="2">
    <source>
        <dbReference type="Proteomes" id="UP001302120"/>
    </source>
</evidence>
<dbReference type="RefSeq" id="WP_323194926.1">
    <property type="nucleotide sequence ID" value="NZ_JAYGHG010000004.1"/>
</dbReference>
<dbReference type="NCBIfam" id="NF041770">
    <property type="entry name" value="CFI_box_CTERM"/>
    <property type="match status" value="1"/>
</dbReference>
<keyword evidence="2" id="KW-1185">Reference proteome</keyword>
<comment type="caution">
    <text evidence="1">The sequence shown here is derived from an EMBL/GenBank/DDBJ whole genome shotgun (WGS) entry which is preliminary data.</text>
</comment>
<organism evidence="1 2">
    <name type="scientific">Nodularia harveyana UHCC-0300</name>
    <dbReference type="NCBI Taxonomy" id="2974287"/>
    <lineage>
        <taxon>Bacteria</taxon>
        <taxon>Bacillati</taxon>
        <taxon>Cyanobacteriota</taxon>
        <taxon>Cyanophyceae</taxon>
        <taxon>Nostocales</taxon>
        <taxon>Nodulariaceae</taxon>
        <taxon>Nodularia</taxon>
    </lineage>
</organism>
<name>A0ABU5UC87_9CYAN</name>
<accession>A0ABU5UC87</accession>
<dbReference type="InterPro" id="IPR049886">
    <property type="entry name" value="CFI_box_CTERM_dom"/>
</dbReference>
<dbReference type="EMBL" id="JAYGHG010000004">
    <property type="protein sequence ID" value="MEA5580581.1"/>
    <property type="molecule type" value="Genomic_DNA"/>
</dbReference>
<gene>
    <name evidence="1" type="ORF">VB620_04400</name>
</gene>
<sequence>MSGSFTEKMIQTSTQDYKLHIGRGDFYVEEDNPQKAFKEYIDAMYHLRELLFYANILERDNPSTDTQIFSLTSLTRTLIKILRCYLEITLEHRKFLFLLWYMKDTYTALGKLEAYFDVDILKLYQSSGEEIDRYFKDPNLGETVEVLVQRISGLASTKEGLAEIDNGDEDFKKLRENLEEICALEICPVRPKSINYSSKSSDGCFIATAAYSTPFHPDLDTFRSFRDRKLRSNLLGKGFIALYYKFSPTIAEYLNKNLLLKGFIRRRLEHLAAWMRKHEN</sequence>
<evidence type="ECO:0000313" key="1">
    <source>
        <dbReference type="EMBL" id="MEA5580581.1"/>
    </source>
</evidence>
<reference evidence="1 2" key="1">
    <citation type="submission" date="2023-12" db="EMBL/GenBank/DDBJ databases">
        <title>Baltic Sea Cyanobacteria.</title>
        <authorList>
            <person name="Delbaje E."/>
            <person name="Fewer D.P."/>
            <person name="Shishido T.K."/>
        </authorList>
    </citation>
    <scope>NUCLEOTIDE SEQUENCE [LARGE SCALE GENOMIC DNA]</scope>
    <source>
        <strain evidence="1 2">UHCC-0300</strain>
    </source>
</reference>
<dbReference type="Proteomes" id="UP001302120">
    <property type="component" value="Unassembled WGS sequence"/>
</dbReference>
<protein>
    <submittedName>
        <fullName evidence="1">CFI-box-CTERM domain-containing protein</fullName>
    </submittedName>
</protein>